<reference evidence="4" key="1">
    <citation type="submission" date="2017-02" db="UniProtKB">
        <authorList>
            <consortium name="WormBaseParasite"/>
        </authorList>
    </citation>
    <scope>IDENTIFICATION</scope>
</reference>
<dbReference type="AlphaFoldDB" id="A0A0R3SVA2"/>
<sequence length="229" mass="26024">MEQVFVQVAQQAVEKIDRTRAVAGQVFVGLLHHKPEIPHIPHKDQLRTIFSNEALKELHWLAGERTFPLFVQLFDFPDFVYQLVLGFSVSVGGITENTVKASAGALRDFLVKHESDEQFMLRLMRTVGRIFANLKEQPRLCLSLLRFLEFLLCDPVIVACMQSHLYGAALQFPDPLRSKAALYLTQGLRHKYPIIRKTTATKLFECILVYDIVDPDVSAELSDLLSETV</sequence>
<dbReference type="InterPro" id="IPR033162">
    <property type="entry name" value="TBCD"/>
</dbReference>
<protein>
    <submittedName>
        <fullName evidence="4">TFCD_C domain-containing protein</fullName>
    </submittedName>
</protein>
<dbReference type="GO" id="GO:0034333">
    <property type="term" value="P:adherens junction assembly"/>
    <property type="evidence" value="ECO:0007669"/>
    <property type="project" value="TreeGrafter"/>
</dbReference>
<accession>A0A0R3SVA2</accession>
<dbReference type="GO" id="GO:0007023">
    <property type="term" value="P:post-chaperonin tubulin folding pathway"/>
    <property type="evidence" value="ECO:0007669"/>
    <property type="project" value="InterPro"/>
</dbReference>
<dbReference type="PANTHER" id="PTHR12658:SF0">
    <property type="entry name" value="TUBULIN-SPECIFIC CHAPERONE D"/>
    <property type="match status" value="1"/>
</dbReference>
<dbReference type="GO" id="GO:0016328">
    <property type="term" value="C:lateral plasma membrane"/>
    <property type="evidence" value="ECO:0007669"/>
    <property type="project" value="TreeGrafter"/>
</dbReference>
<dbReference type="Pfam" id="PF12612">
    <property type="entry name" value="TFCD_C"/>
    <property type="match status" value="1"/>
</dbReference>
<dbReference type="GO" id="GO:0007021">
    <property type="term" value="P:tubulin complex assembly"/>
    <property type="evidence" value="ECO:0007669"/>
    <property type="project" value="InterPro"/>
</dbReference>
<dbReference type="WBParaSite" id="HDID_0000949101-mRNA-1">
    <property type="protein sequence ID" value="HDID_0000949101-mRNA-1"/>
    <property type="gene ID" value="HDID_0000949101"/>
</dbReference>
<proteinExistence type="predicted"/>
<reference evidence="2 3" key="2">
    <citation type="submission" date="2018-11" db="EMBL/GenBank/DDBJ databases">
        <authorList>
            <consortium name="Pathogen Informatics"/>
        </authorList>
    </citation>
    <scope>NUCLEOTIDE SEQUENCE [LARGE SCALE GENOMIC DNA]</scope>
</reference>
<dbReference type="GO" id="GO:0005096">
    <property type="term" value="F:GTPase activator activity"/>
    <property type="evidence" value="ECO:0007669"/>
    <property type="project" value="InterPro"/>
</dbReference>
<gene>
    <name evidence="2" type="ORF">HDID_LOCUS9489</name>
</gene>
<evidence type="ECO:0000259" key="1">
    <source>
        <dbReference type="Pfam" id="PF12612"/>
    </source>
</evidence>
<dbReference type="OrthoDB" id="10253476at2759"/>
<dbReference type="STRING" id="6216.A0A0R3SVA2"/>
<dbReference type="PANTHER" id="PTHR12658">
    <property type="entry name" value="BETA-TUBULIN COFACTOR D"/>
    <property type="match status" value="1"/>
</dbReference>
<dbReference type="Proteomes" id="UP000274504">
    <property type="component" value="Unassembled WGS sequence"/>
</dbReference>
<dbReference type="GO" id="GO:0070830">
    <property type="term" value="P:bicellular tight junction assembly"/>
    <property type="evidence" value="ECO:0007669"/>
    <property type="project" value="TreeGrafter"/>
</dbReference>
<evidence type="ECO:0000313" key="3">
    <source>
        <dbReference type="Proteomes" id="UP000274504"/>
    </source>
</evidence>
<dbReference type="InterPro" id="IPR022577">
    <property type="entry name" value="TBCD_C"/>
</dbReference>
<evidence type="ECO:0000313" key="4">
    <source>
        <dbReference type="WBParaSite" id="HDID_0000949101-mRNA-1"/>
    </source>
</evidence>
<name>A0A0R3SVA2_HYMDI</name>
<feature type="domain" description="Tubulin-folding cofactor D C-terminal" evidence="1">
    <location>
        <begin position="3"/>
        <end position="157"/>
    </location>
</feature>
<dbReference type="EMBL" id="UYSG01011302">
    <property type="protein sequence ID" value="VDL61847.1"/>
    <property type="molecule type" value="Genomic_DNA"/>
</dbReference>
<organism evidence="4">
    <name type="scientific">Hymenolepis diminuta</name>
    <name type="common">Rat tapeworm</name>
    <dbReference type="NCBI Taxonomy" id="6216"/>
    <lineage>
        <taxon>Eukaryota</taxon>
        <taxon>Metazoa</taxon>
        <taxon>Spiralia</taxon>
        <taxon>Lophotrochozoa</taxon>
        <taxon>Platyhelminthes</taxon>
        <taxon>Cestoda</taxon>
        <taxon>Eucestoda</taxon>
        <taxon>Cyclophyllidea</taxon>
        <taxon>Hymenolepididae</taxon>
        <taxon>Hymenolepis</taxon>
    </lineage>
</organism>
<dbReference type="GO" id="GO:0000226">
    <property type="term" value="P:microtubule cytoskeleton organization"/>
    <property type="evidence" value="ECO:0007669"/>
    <property type="project" value="TreeGrafter"/>
</dbReference>
<dbReference type="GO" id="GO:0048487">
    <property type="term" value="F:beta-tubulin binding"/>
    <property type="evidence" value="ECO:0007669"/>
    <property type="project" value="InterPro"/>
</dbReference>
<evidence type="ECO:0000313" key="2">
    <source>
        <dbReference type="EMBL" id="VDL61847.1"/>
    </source>
</evidence>